<protein>
    <submittedName>
        <fullName evidence="1">Uncharacterized protein</fullName>
    </submittedName>
</protein>
<organism evidence="1">
    <name type="scientific">Siphoviridae sp. ctQyg71</name>
    <dbReference type="NCBI Taxonomy" id="2826330"/>
    <lineage>
        <taxon>Viruses</taxon>
        <taxon>Duplodnaviria</taxon>
        <taxon>Heunggongvirae</taxon>
        <taxon>Uroviricota</taxon>
        <taxon>Caudoviricetes</taxon>
    </lineage>
</organism>
<reference evidence="1" key="1">
    <citation type="journal article" date="2021" name="Proc. Natl. Acad. Sci. U.S.A.">
        <title>A Catalog of Tens of Thousands of Viruses from Human Metagenomes Reveals Hidden Associations with Chronic Diseases.</title>
        <authorList>
            <person name="Tisza M.J."/>
            <person name="Buck C.B."/>
        </authorList>
    </citation>
    <scope>NUCLEOTIDE SEQUENCE</scope>
    <source>
        <strain evidence="1">CtQyg71</strain>
    </source>
</reference>
<dbReference type="InterPro" id="IPR055635">
    <property type="entry name" value="DUF7211"/>
</dbReference>
<dbReference type="EMBL" id="BK014828">
    <property type="protein sequence ID" value="DAD77606.1"/>
    <property type="molecule type" value="Genomic_DNA"/>
</dbReference>
<proteinExistence type="predicted"/>
<dbReference type="Pfam" id="PF23847">
    <property type="entry name" value="DUF7211"/>
    <property type="match status" value="1"/>
</dbReference>
<evidence type="ECO:0000313" key="1">
    <source>
        <dbReference type="EMBL" id="DAD77606.1"/>
    </source>
</evidence>
<sequence>MAVYGPAGSEELYHYGVLGMKWGVRKNPRRAYEKSAKKLKQIGESVNKADSKKKKYANPLIRTSISDAKYEKWSRQYDKRRARGEKWYSSMKSEFSKVGIDVAKANSAKNFDEWYEKHLKYK</sequence>
<name>A0A8S5M5W0_9CAUD</name>
<accession>A0A8S5M5W0</accession>